<evidence type="ECO:0000313" key="3">
    <source>
        <dbReference type="EMBL" id="CAE7267638.1"/>
    </source>
</evidence>
<protein>
    <submittedName>
        <fullName evidence="3">CPK2 protein</fullName>
    </submittedName>
</protein>
<feature type="transmembrane region" description="Helical" evidence="2">
    <location>
        <begin position="704"/>
        <end position="726"/>
    </location>
</feature>
<evidence type="ECO:0000313" key="4">
    <source>
        <dbReference type="Proteomes" id="UP000604046"/>
    </source>
</evidence>
<dbReference type="OrthoDB" id="413542at2759"/>
<feature type="region of interest" description="Disordered" evidence="1">
    <location>
        <begin position="1"/>
        <end position="100"/>
    </location>
</feature>
<dbReference type="EMBL" id="CAJNDS010001613">
    <property type="protein sequence ID" value="CAE7267638.1"/>
    <property type="molecule type" value="Genomic_DNA"/>
</dbReference>
<feature type="compositionally biased region" description="Pro residues" evidence="1">
    <location>
        <begin position="40"/>
        <end position="50"/>
    </location>
</feature>
<gene>
    <name evidence="3" type="primary">CPK2</name>
    <name evidence="3" type="ORF">SNAT2548_LOCUS14188</name>
</gene>
<accession>A0A812MN24</accession>
<reference evidence="3" key="1">
    <citation type="submission" date="2021-02" db="EMBL/GenBank/DDBJ databases">
        <authorList>
            <person name="Dougan E. K."/>
            <person name="Rhodes N."/>
            <person name="Thang M."/>
            <person name="Chan C."/>
        </authorList>
    </citation>
    <scope>NUCLEOTIDE SEQUENCE</scope>
</reference>
<keyword evidence="4" id="KW-1185">Reference proteome</keyword>
<proteinExistence type="predicted"/>
<evidence type="ECO:0000256" key="2">
    <source>
        <dbReference type="SAM" id="Phobius"/>
    </source>
</evidence>
<keyword evidence="2" id="KW-1133">Transmembrane helix</keyword>
<feature type="compositionally biased region" description="Polar residues" evidence="1">
    <location>
        <begin position="75"/>
        <end position="88"/>
    </location>
</feature>
<sequence>MSVHPGDVAAGATVRSGKKAQKAWTQPEFSDLRRDGSSKPAPPTETPPPLEADELPVKKRASGLSALLPPATAKVSPSPSQREATGSPKQHDTKSLMQEEDSQLSIGVGVRLADVNLIIIGDCAEARELLRRRRLTGGRACLLWTNRRPREPRVQTEAVNVDLHSAMLDMASFVWSPPPLSTSATRAVQEMRRKHGCSAKGMSRFGPDILDLRDVECYRVLVDKFGNECGIEVYDEFRGNLLWALSGAVVFCGASFVGKAPVVCSSMGQAARLDVSVDFEEAKPLVTTTHGTVAAAFLQNFLFLVVYLWIMGHFEARADASVWPWWRLSWAAVGFFFGWGFFPQYWGITLGGRVLPIWFRIFGSLCNFLCNFLLLLPLQWTLDRSSTAGMMTTCAVFTTCVGGCSTYLFTSICVLIAFHRFSRGQTRLDWLRHSAWTFAHLVTTLGTWIFLYGIALIYIYVQAASPQLAAVFLAFSTSGTEKCVSKVLNFSYTTFIYTPRCSINGSKDIRGDQRRFLTIPVAITHAYCEAVRLVSLLSVTVRNPGWEWLPSILLNTGVNLMERTQLMLSLAVRILPWCDWLCPGLSVVILHDVKLHCGYAQYVAVLALLVAGAGYGGMSTASIFNVHGLLLIFCCILLEVMEDVLVHLLPRSDYWRRRLSPYYEKQPLMHPKQLVLIDHQGSNFDAVPLALHGQRSLDLAEVCLLMWPSSLFTYVLMTLLLGAGYVHGVCDAPIPRELRVLDALIWETPLRCA</sequence>
<keyword evidence="2" id="KW-0472">Membrane</keyword>
<organism evidence="3 4">
    <name type="scientific">Symbiodinium natans</name>
    <dbReference type="NCBI Taxonomy" id="878477"/>
    <lineage>
        <taxon>Eukaryota</taxon>
        <taxon>Sar</taxon>
        <taxon>Alveolata</taxon>
        <taxon>Dinophyceae</taxon>
        <taxon>Suessiales</taxon>
        <taxon>Symbiodiniaceae</taxon>
        <taxon>Symbiodinium</taxon>
    </lineage>
</organism>
<name>A0A812MN24_9DINO</name>
<feature type="transmembrane region" description="Helical" evidence="2">
    <location>
        <begin position="438"/>
        <end position="461"/>
    </location>
</feature>
<feature type="transmembrane region" description="Helical" evidence="2">
    <location>
        <begin position="602"/>
        <end position="624"/>
    </location>
</feature>
<keyword evidence="2" id="KW-0812">Transmembrane</keyword>
<dbReference type="Proteomes" id="UP000604046">
    <property type="component" value="Unassembled WGS sequence"/>
</dbReference>
<feature type="transmembrane region" description="Helical" evidence="2">
    <location>
        <begin position="285"/>
        <end position="310"/>
    </location>
</feature>
<feature type="transmembrane region" description="Helical" evidence="2">
    <location>
        <begin position="322"/>
        <end position="342"/>
    </location>
</feature>
<evidence type="ECO:0000256" key="1">
    <source>
        <dbReference type="SAM" id="MobiDB-lite"/>
    </source>
</evidence>
<feature type="transmembrane region" description="Helical" evidence="2">
    <location>
        <begin position="630"/>
        <end position="649"/>
    </location>
</feature>
<feature type="transmembrane region" description="Helical" evidence="2">
    <location>
        <begin position="354"/>
        <end position="376"/>
    </location>
</feature>
<feature type="transmembrane region" description="Helical" evidence="2">
    <location>
        <begin position="396"/>
        <end position="418"/>
    </location>
</feature>
<dbReference type="AlphaFoldDB" id="A0A812MN24"/>
<comment type="caution">
    <text evidence="3">The sequence shown here is derived from an EMBL/GenBank/DDBJ whole genome shotgun (WGS) entry which is preliminary data.</text>
</comment>